<feature type="compositionally biased region" description="Basic and acidic residues" evidence="1">
    <location>
        <begin position="164"/>
        <end position="182"/>
    </location>
</feature>
<dbReference type="EMBL" id="JASCZI010181964">
    <property type="protein sequence ID" value="MED6186573.1"/>
    <property type="molecule type" value="Genomic_DNA"/>
</dbReference>
<sequence>MVQETFDILMDQVRHLSPTIDYLMMTLDTRWDPKAKRIYNPKAETQEQSEPATEDHPKPIAKEHPEVLAEQQTEETVGGEVRCEAAEFATSAFSVALWVIFALLSNRAPRLFGIFRNARVFIEFDDQCHRNAYMPDEEKKEGFCDRVCKRVPFRVPWCCGKRKKDNDKKDGDEKKDDKKNDGDSLLWDS</sequence>
<evidence type="ECO:0000313" key="2">
    <source>
        <dbReference type="EMBL" id="MED6186573.1"/>
    </source>
</evidence>
<comment type="caution">
    <text evidence="2">The sequence shown here is derived from an EMBL/GenBank/DDBJ whole genome shotgun (WGS) entry which is preliminary data.</text>
</comment>
<name>A0ABU6WR30_9FABA</name>
<feature type="region of interest" description="Disordered" evidence="1">
    <location>
        <begin position="160"/>
        <end position="189"/>
    </location>
</feature>
<evidence type="ECO:0000313" key="3">
    <source>
        <dbReference type="Proteomes" id="UP001341840"/>
    </source>
</evidence>
<accession>A0ABU6WR30</accession>
<gene>
    <name evidence="2" type="ORF">PIB30_068041</name>
</gene>
<keyword evidence="3" id="KW-1185">Reference proteome</keyword>
<evidence type="ECO:0000256" key="1">
    <source>
        <dbReference type="SAM" id="MobiDB-lite"/>
    </source>
</evidence>
<proteinExistence type="predicted"/>
<dbReference type="Proteomes" id="UP001341840">
    <property type="component" value="Unassembled WGS sequence"/>
</dbReference>
<reference evidence="2 3" key="1">
    <citation type="journal article" date="2023" name="Plants (Basel)">
        <title>Bridging the Gap: Combining Genomics and Transcriptomics Approaches to Understand Stylosanthes scabra, an Orphan Legume from the Brazilian Caatinga.</title>
        <authorList>
            <person name="Ferreira-Neto J.R.C."/>
            <person name="da Silva M.D."/>
            <person name="Binneck E."/>
            <person name="de Melo N.F."/>
            <person name="da Silva R.H."/>
            <person name="de Melo A.L.T.M."/>
            <person name="Pandolfi V."/>
            <person name="Bustamante F.O."/>
            <person name="Brasileiro-Vidal A.C."/>
            <person name="Benko-Iseppon A.M."/>
        </authorList>
    </citation>
    <scope>NUCLEOTIDE SEQUENCE [LARGE SCALE GENOMIC DNA]</scope>
    <source>
        <tissue evidence="2">Leaves</tissue>
    </source>
</reference>
<protein>
    <submittedName>
        <fullName evidence="2">Uncharacterized protein</fullName>
    </submittedName>
</protein>
<organism evidence="2 3">
    <name type="scientific">Stylosanthes scabra</name>
    <dbReference type="NCBI Taxonomy" id="79078"/>
    <lineage>
        <taxon>Eukaryota</taxon>
        <taxon>Viridiplantae</taxon>
        <taxon>Streptophyta</taxon>
        <taxon>Embryophyta</taxon>
        <taxon>Tracheophyta</taxon>
        <taxon>Spermatophyta</taxon>
        <taxon>Magnoliopsida</taxon>
        <taxon>eudicotyledons</taxon>
        <taxon>Gunneridae</taxon>
        <taxon>Pentapetalae</taxon>
        <taxon>rosids</taxon>
        <taxon>fabids</taxon>
        <taxon>Fabales</taxon>
        <taxon>Fabaceae</taxon>
        <taxon>Papilionoideae</taxon>
        <taxon>50 kb inversion clade</taxon>
        <taxon>dalbergioids sensu lato</taxon>
        <taxon>Dalbergieae</taxon>
        <taxon>Pterocarpus clade</taxon>
        <taxon>Stylosanthes</taxon>
    </lineage>
</organism>